<keyword evidence="2" id="KW-1185">Reference proteome</keyword>
<accession>A0ABQ9XE96</accession>
<dbReference type="Proteomes" id="UP001281761">
    <property type="component" value="Unassembled WGS sequence"/>
</dbReference>
<reference evidence="1 2" key="1">
    <citation type="journal article" date="2022" name="bioRxiv">
        <title>Genomics of Preaxostyla Flagellates Illuminates Evolutionary Transitions and the Path Towards Mitochondrial Loss.</title>
        <authorList>
            <person name="Novak L.V.F."/>
            <person name="Treitli S.C."/>
            <person name="Pyrih J."/>
            <person name="Halakuc P."/>
            <person name="Pipaliya S.V."/>
            <person name="Vacek V."/>
            <person name="Brzon O."/>
            <person name="Soukal P."/>
            <person name="Eme L."/>
            <person name="Dacks J.B."/>
            <person name="Karnkowska A."/>
            <person name="Elias M."/>
            <person name="Hampl V."/>
        </authorList>
    </citation>
    <scope>NUCLEOTIDE SEQUENCE [LARGE SCALE GENOMIC DNA]</scope>
    <source>
        <strain evidence="1">NAU3</strain>
        <tissue evidence="1">Gut</tissue>
    </source>
</reference>
<comment type="caution">
    <text evidence="1">The sequence shown here is derived from an EMBL/GenBank/DDBJ whole genome shotgun (WGS) entry which is preliminary data.</text>
</comment>
<evidence type="ECO:0000313" key="1">
    <source>
        <dbReference type="EMBL" id="KAK2950281.1"/>
    </source>
</evidence>
<protein>
    <recommendedName>
        <fullName evidence="3">Right handed beta helix domain-containing protein</fullName>
    </recommendedName>
</protein>
<dbReference type="SUPFAM" id="SSF51126">
    <property type="entry name" value="Pectin lyase-like"/>
    <property type="match status" value="1"/>
</dbReference>
<gene>
    <name evidence="1" type="ORF">BLNAU_14773</name>
</gene>
<organism evidence="1 2">
    <name type="scientific">Blattamonas nauphoetae</name>
    <dbReference type="NCBI Taxonomy" id="2049346"/>
    <lineage>
        <taxon>Eukaryota</taxon>
        <taxon>Metamonada</taxon>
        <taxon>Preaxostyla</taxon>
        <taxon>Oxymonadida</taxon>
        <taxon>Blattamonas</taxon>
    </lineage>
</organism>
<dbReference type="InterPro" id="IPR011050">
    <property type="entry name" value="Pectin_lyase_fold/virulence"/>
</dbReference>
<dbReference type="EMBL" id="JARBJD010000139">
    <property type="protein sequence ID" value="KAK2950281.1"/>
    <property type="molecule type" value="Genomic_DNA"/>
</dbReference>
<sequence>MEAPPPPAIVLPDGSPEQFVDGTVYSFDYNSGDSTTLASFTNCDFTGTLYSLADRPLTFKQYRGNIFIFSCSFTNTSVGDYKGGAVFIAKSLNYNTNPVTVEFCNFTDCTSYSSGAGMNMEDIAFVTVTKCRYVRCSNYRESSDSSGGGLWIYFSTSSSQSSTVSDLYFEECTTAQTAGGLYLSFVRNIHVIASLSFKGCSAISPIYRGSAGAMYIEGVSLAKHDISASHLKFEDCSAYREAGGLKSHLEESSLFLTDCEFVRCSSADSEMYKVLGGGGLYAYGYGAKITLKGCRFNECSSTTLGGAVFVEVSGLEMSDCLVQNCSSKTSGAVCIVPRSAVPITLTNTLFIENAVSDTPTYFNRHESMKDAVQFADFLIEDLEESYPTDVTIRDCWTTTTPNSVGMYSARYDPETFEQLSYERVVMDAFLGMGPLLTQKVEAFLDIESLRIDLVVKGKVPLESQEYEVTVAENEGGAEMTGHLKLSGGTGTLVLPSKDTLKFNTGYTITKIVAVVDPSSSSLMTNDITIPQEAWAFNLDANPSFATFTTPKIPPILKASCRAGSGTDHVWIQLTGLNITAGTYSVTLEGLEFSFPVRFTDGSDVISQVLSSEASIRLFGDGSKLTFGTEYTLKSVTDTSTSTPLDLCGLIITFTTPQATDRIVGIGTMGFTNSQKDEVSVSLSGSDLVSTEYFIETSPPSVLNGNKLSVTFTDQSGTLVGKVYSAFGNAVPLKFGETYEIVSVTRTNNQPILFVALTFSVPNEPARIESTSCTLNGPKTAVIVTLNGRQLLSAAMSVKLKNSTTNRFFMSNLLFVNTTSCTVSFPTAQTETNSALVFGGTYNVVSVESSDGKSSFVVNTGVNVSVPSAPIITSISSSLSPNCSHFEISFSGTSLPSTGSFVASISPSITLALRYVNGLWTTGWLTDGYVGMKLNTSYTVTQVADGENEMILNKDTFTTALGPTLSSIPIVTLKTGDLNSVVLSLDGLRMPVSSVVPSFDLIVVESGKTTEDISIPVSFSTNEVGSGEVEVYKSGKLKYSTSYSVVRMTSTAVSVSIPSAVIFSTPAAPTRIISAECNLDSETEKSAEIVLTGVSFPQSTPGSS</sequence>
<name>A0ABQ9XE96_9EUKA</name>
<evidence type="ECO:0008006" key="3">
    <source>
        <dbReference type="Google" id="ProtNLM"/>
    </source>
</evidence>
<proteinExistence type="predicted"/>
<evidence type="ECO:0000313" key="2">
    <source>
        <dbReference type="Proteomes" id="UP001281761"/>
    </source>
</evidence>